<dbReference type="Proteomes" id="UP001212411">
    <property type="component" value="Chromosome 1"/>
</dbReference>
<dbReference type="RefSeq" id="XP_056034824.1">
    <property type="nucleotide sequence ID" value="XM_056180065.1"/>
</dbReference>
<dbReference type="InterPro" id="IPR046837">
    <property type="entry name" value="Laa1/Sip1/HEATR5-like_HEAT"/>
</dbReference>
<dbReference type="InterPro" id="IPR016024">
    <property type="entry name" value="ARM-type_fold"/>
</dbReference>
<dbReference type="Pfam" id="PF25808">
    <property type="entry name" value="TPR_LAA1_C"/>
    <property type="match status" value="1"/>
</dbReference>
<gene>
    <name evidence="3" type="primary">sip1</name>
    <name evidence="3" type="ORF">SOMG_01272</name>
</gene>
<dbReference type="KEGG" id="som:SOMG_01272"/>
<dbReference type="GO" id="GO:0005829">
    <property type="term" value="C:cytosol"/>
    <property type="evidence" value="ECO:0007669"/>
    <property type="project" value="GOC"/>
</dbReference>
<dbReference type="GO" id="GO:0006897">
    <property type="term" value="P:endocytosis"/>
    <property type="evidence" value="ECO:0007669"/>
    <property type="project" value="TreeGrafter"/>
</dbReference>
<dbReference type="GO" id="GO:0005794">
    <property type="term" value="C:Golgi apparatus"/>
    <property type="evidence" value="ECO:0007669"/>
    <property type="project" value="TreeGrafter"/>
</dbReference>
<evidence type="ECO:0000256" key="1">
    <source>
        <dbReference type="SAM" id="MobiDB-lite"/>
    </source>
</evidence>
<evidence type="ECO:0000313" key="4">
    <source>
        <dbReference type="Proteomes" id="UP001212411"/>
    </source>
</evidence>
<protein>
    <submittedName>
        <fullName evidence="3">Pof6 interacting protein Sip1, predicted AP-1 accessory protein</fullName>
    </submittedName>
</protein>
<dbReference type="SUPFAM" id="SSF48371">
    <property type="entry name" value="ARM repeat"/>
    <property type="match status" value="3"/>
</dbReference>
<reference evidence="3 4" key="1">
    <citation type="journal article" date="2023" name="G3 (Bethesda)">
        <title>A high-quality reference genome for the fission yeast Schizosaccharomyces osmophilus.</title>
        <authorList>
            <person name="Jia G.S."/>
            <person name="Zhang W.C."/>
            <person name="Liang Y."/>
            <person name="Liu X.H."/>
            <person name="Rhind N."/>
            <person name="Pidoux A."/>
            <person name="Brysch-Herzberg M."/>
            <person name="Du L.L."/>
        </authorList>
    </citation>
    <scope>NUCLEOTIDE SEQUENCE [LARGE SCALE GENOMIC DNA]</scope>
    <source>
        <strain evidence="3 4">CBS 15793</strain>
    </source>
</reference>
<accession>A0AAE9W7Z1</accession>
<name>A0AAE9W7Z1_9SCHI</name>
<keyword evidence="4" id="KW-1185">Reference proteome</keyword>
<dbReference type="GeneID" id="80874754"/>
<proteinExistence type="predicted"/>
<dbReference type="GO" id="GO:0030139">
    <property type="term" value="C:endocytic vesicle"/>
    <property type="evidence" value="ECO:0007669"/>
    <property type="project" value="TreeGrafter"/>
</dbReference>
<dbReference type="EMBL" id="CP115611">
    <property type="protein sequence ID" value="WBW70581.1"/>
    <property type="molecule type" value="Genomic_DNA"/>
</dbReference>
<dbReference type="PANTHER" id="PTHR21663:SF0">
    <property type="entry name" value="HEAT REPEAT-CONTAINING PROTEIN 5B"/>
    <property type="match status" value="1"/>
</dbReference>
<dbReference type="PANTHER" id="PTHR21663">
    <property type="entry name" value="HYPOTHETICAL HEAT DOMAIN-CONTAINING"/>
    <property type="match status" value="1"/>
</dbReference>
<sequence>MSTAPLSLENLERVAGLNKREVIYTKLLDYEQELRRLSKTFRESSVQSFVDPIHTLIRQYGSYIGYPTRNLLSGCVIALLEGFEGYQINRVLVGFVDNIIEKKDNIEILNNLSVLGNCLHAYGQTINQQETFVKVFLKYSKNNYPHGLRVCALRGLSESIQHAGNNFGEDLLKEVWKSVKSNLGSSSLNVILSALIGAYNLLLHSSLRNSDLEWLKSYLFKKCVTENSALQSVLAKCFTASTMLQAHRQIEALKAASSPSVADEEKNEDSGNTSTLQRIDESDEFSKVLRMLLELYNHKYAKSEASRGVIALAIKHFFLLQDSSKVRTNYSLILDVLLNSTLNSSLNEWLSALEEQHFTFLLRDVINSRFLDQSSEIQALELLLSKILEPFVEDQTKIPITLVQATFSSIAGILANLKGSVTPHHSNFLRVLFDIVSLGNDRLKNNAAWCLRCLLIVMPDPIMPTLLSLYGKLENELKSMRSRTKESKIKPNSGILDNITLALVSCYVAAEKNPLYVSSFIFSKLFNFSLELIRSSTSLDLFTAQAQLKVGWRLMTSYVSFGPSFTRMQLSQLFVLWKNALPRVSSNIHSQNFMESNADLFTRFEALQCLLAFLKYNRVLLTPDVRKRIILFLTNCLKFYKSFYLTKKLELQTVIHYSDYSHSELRTLLLSKIFQCSLELMNINGVTLDDQELLSTCVSIVAELSYLQYLDDDTHQRSYSSKIIPGLFSSYYSGKSDDGNHITEGPTPYLIGDATTDMLFLFSNSANFSFPFVRPIATAVVDSAVILFSLIFCYQPPKVMESTLEILISSVSNTSNIRDLSKEKAISTNVLFSIHGALKVFCEKKLSLSSKVVSLVIELLDMNSNSDDITIIRLFAESYSFLALLCQKKPTFVLDVLIQRAAESGNPNCRATSIMGVGHTLAKLGSGISQAFLVKVYQLLKIFNADSNDIVRNCSIEASFVSLGTIAKTIPSVLTGQMGILLGYMISADVDIEMLLLKRKTDLVYPTHLFIEYLDCLINELGPTLRSNSSDSYLAYNISRELLRFAGDDNDNITRVYKCYQHLYLFTPLDLNSGIFIDNLLKNIIDVKHPVIRESAIEVLYQILLQNQSFSETCYKRHLDKLIWQSIDATPENKFLKNIVHIWLKDFKESDISWWVNILLYLNGIKGNFNFERSFENETYYSLDEDTVSLANSLVTTAGNKNYRWQTQLFASSILNTCISDVMSTSSDASRYLISRISDLIRLAFILSTSDNFYLKESGLKLLDTLIVNFQTVKDPDFEDIPLLDQFQAQISSAFTSSITEESSPKIVSLALNIGANFIGTGLLPNASQANRVVNMLKHALDATFSENHNENNKQFQNDSIYVLRVTTLSAWAILYGYSRKIDYLKEIASPYLRRFAAHWVVSLRGYSRLRFGPSLLKDFVADTSFSHTQNINPKILLDIYETTWLNIAEALTLLLNENSDLVYGILNGEELTLSGEDIFFHDSINYTNDKHSFNFFVFSICFQSLLIPSTLQTFDKPVLRIMKIMTAILTEDLCTKVLYDTNVFPEVIDLLIRLILTEDWETKISIVLFVKKLALTNPEHSKLKECESDSVTSLEPSVSEGVEQLFDLVKILILALTVRLPGLRSNSVYSAGNEKSSHFIILCFDSFLELANIFPTIVRVDLFATALHVYEVILDDPSLLKYSKHELLAVLRKLLSTMVTQDNSICSTLCYTLFEHLYSMLEDKEQLQSKDKKEIILLSMVLVLTIAAPLLDGEQLIIQNFITTLFGLLKSTEGFQTAAKCTSSLLLANSKHDTMKALCRKIIFDSVAMLQKGEIAHSGGYLESFVPALMSMYQYIDKTKKTAYLNLALPIIGHFGVMIENPDVHTKIGNLLLSIFSKEPEKTKDILQQLTTAQRKCIENFVMQTRQE</sequence>
<feature type="region of interest" description="Disordered" evidence="1">
    <location>
        <begin position="256"/>
        <end position="276"/>
    </location>
</feature>
<dbReference type="Pfam" id="PF20210">
    <property type="entry name" value="Laa1_Sip1_HTR5"/>
    <property type="match status" value="1"/>
</dbReference>
<evidence type="ECO:0000313" key="3">
    <source>
        <dbReference type="EMBL" id="WBW70581.1"/>
    </source>
</evidence>
<dbReference type="GO" id="GO:0008104">
    <property type="term" value="P:intracellular protein localization"/>
    <property type="evidence" value="ECO:0007669"/>
    <property type="project" value="TreeGrafter"/>
</dbReference>
<dbReference type="GO" id="GO:0042147">
    <property type="term" value="P:retrograde transport, endosome to Golgi"/>
    <property type="evidence" value="ECO:0007669"/>
    <property type="project" value="TreeGrafter"/>
</dbReference>
<organism evidence="3 4">
    <name type="scientific">Schizosaccharomyces osmophilus</name>
    <dbReference type="NCBI Taxonomy" id="2545709"/>
    <lineage>
        <taxon>Eukaryota</taxon>
        <taxon>Fungi</taxon>
        <taxon>Dikarya</taxon>
        <taxon>Ascomycota</taxon>
        <taxon>Taphrinomycotina</taxon>
        <taxon>Schizosaccharomycetes</taxon>
        <taxon>Schizosaccharomycetales</taxon>
        <taxon>Schizosaccharomycetaceae</taxon>
        <taxon>Schizosaccharomyces</taxon>
    </lineage>
</organism>
<dbReference type="InterPro" id="IPR057981">
    <property type="entry name" value="TPR_LAA1-like_C"/>
</dbReference>
<dbReference type="GO" id="GO:0016020">
    <property type="term" value="C:membrane"/>
    <property type="evidence" value="ECO:0007669"/>
    <property type="project" value="TreeGrafter"/>
</dbReference>
<dbReference type="InterPro" id="IPR040108">
    <property type="entry name" value="Laa1/Sip1/HEATR5"/>
</dbReference>
<evidence type="ECO:0000259" key="2">
    <source>
        <dbReference type="Pfam" id="PF25808"/>
    </source>
</evidence>
<feature type="domain" description="LAA1-like C-terminal TPR repeats" evidence="2">
    <location>
        <begin position="1758"/>
        <end position="1908"/>
    </location>
</feature>